<evidence type="ECO:0000313" key="3">
    <source>
        <dbReference type="EMBL" id="OBR02083.1"/>
    </source>
</evidence>
<evidence type="ECO:0000313" key="2">
    <source>
        <dbReference type="EMBL" id="CCF44119.1"/>
    </source>
</evidence>
<reference evidence="2" key="1">
    <citation type="submission" date="2011-12" db="EMBL/GenBank/DDBJ databases">
        <title>The genome sequence of Colletotrichum higginsianum IMI 34906.</title>
        <authorList>
            <person name="Ma L.-J."/>
            <person name="O'Connell R."/>
            <person name="van Themaat E.V.L."/>
            <person name="Stueber K."/>
            <person name="Young S.K."/>
            <person name="Zeng Q."/>
            <person name="Gargeya S."/>
            <person name="Fitzgerald M."/>
            <person name="Haas B."/>
            <person name="Abouelleil A."/>
            <person name="Alvarado L."/>
            <person name="Arachchi H.M."/>
            <person name="Berlin A."/>
            <person name="Chapman S.B."/>
            <person name="Gearin G."/>
            <person name="Goldberg J."/>
            <person name="Griggs A."/>
            <person name="Gujja S."/>
            <person name="Hansen M."/>
            <person name="Heiman D."/>
            <person name="Howarth C."/>
            <person name="Larimer J."/>
            <person name="Lui A."/>
            <person name="MacDonald P.J.P."/>
            <person name="McCowen C."/>
            <person name="Montmayeur A."/>
            <person name="Murphy C."/>
            <person name="Neiman D."/>
            <person name="Pearson M."/>
            <person name="Priest M."/>
            <person name="Roberts A."/>
            <person name="Saif S."/>
            <person name="Shea T."/>
            <person name="Sisk P."/>
            <person name="Stolte C."/>
            <person name="Sykes S."/>
            <person name="Wortman J."/>
            <person name="Nusbaum C."/>
            <person name="Birren B."/>
        </authorList>
    </citation>
    <scope>NUCLEOTIDE SEQUENCE</scope>
    <source>
        <strain evidence="2">IMI 349063</strain>
    </source>
</reference>
<feature type="signal peptide" evidence="1">
    <location>
        <begin position="1"/>
        <end position="16"/>
    </location>
</feature>
<dbReference type="KEGG" id="chig:CH63R_14384"/>
<evidence type="ECO:0000313" key="4">
    <source>
        <dbReference type="Proteomes" id="UP000007174"/>
    </source>
</evidence>
<protein>
    <submittedName>
        <fullName evidence="2">Uncharacterized protein</fullName>
    </submittedName>
</protein>
<dbReference type="STRING" id="759273.H1VV60"/>
<feature type="chain" id="PRO_5003555605" evidence="1">
    <location>
        <begin position="17"/>
        <end position="73"/>
    </location>
</feature>
<dbReference type="Proteomes" id="UP000092177">
    <property type="component" value="Chromosome 11"/>
</dbReference>
<sequence length="73" mass="8352">MKSPTLLFVFVSTALAVRVCRCTLDGNFSHEDTVSTCKVFKGRMRAKYCETNTPLDKWNEMCLHEGNCWNQST</sequence>
<dbReference type="VEuPathDB" id="FungiDB:CH63R_14384"/>
<proteinExistence type="predicted"/>
<reference evidence="5" key="4">
    <citation type="journal article" date="2017" name="BMC Genomics">
        <title>Gapless genome assembly of Colletotrichum higginsianum reveals chromosome structure and association of transposable elements with secondary metabolite gene clusters.</title>
        <authorList>
            <person name="Dallery J.-F."/>
            <person name="Lapalu N."/>
            <person name="Zampounis A."/>
            <person name="Pigne S."/>
            <person name="Luyten I."/>
            <person name="Amselem J."/>
            <person name="Wittenberg A.H.J."/>
            <person name="Zhou S."/>
            <person name="de Queiroz M.V."/>
            <person name="Robin G.P."/>
            <person name="Auger A."/>
            <person name="Hainaut M."/>
            <person name="Henrissat B."/>
            <person name="Kim K.-T."/>
            <person name="Lee Y.-H."/>
            <person name="Lespinet O."/>
            <person name="Schwartz D.C."/>
            <person name="Thon M.R."/>
            <person name="O'Connell R.J."/>
        </authorList>
    </citation>
    <scope>NUCLEOTIDE SEQUENCE [LARGE SCALE GENOMIC DNA]</scope>
    <source>
        <strain evidence="5">IMI 349063</strain>
    </source>
</reference>
<dbReference type="GeneID" id="28873465"/>
<accession>H1VV60</accession>
<dbReference type="RefSeq" id="XP_018150601.1">
    <property type="nucleotide sequence ID" value="XM_018309358.1"/>
</dbReference>
<dbReference type="Proteomes" id="UP000007174">
    <property type="component" value="Unassembled WGS sequence"/>
</dbReference>
<evidence type="ECO:0000256" key="1">
    <source>
        <dbReference type="SAM" id="SignalP"/>
    </source>
</evidence>
<keyword evidence="5" id="KW-1185">Reference proteome</keyword>
<dbReference type="EMBL" id="CACQ02006638">
    <property type="protein sequence ID" value="CCF44119.1"/>
    <property type="molecule type" value="Genomic_DNA"/>
</dbReference>
<dbReference type="HOGENOM" id="CLU_2739883_0_0_1"/>
<dbReference type="AlphaFoldDB" id="H1VV60"/>
<gene>
    <name evidence="2" type="ORF">CH063_13622</name>
    <name evidence="3" type="ORF">CH63R_14384</name>
</gene>
<evidence type="ECO:0000313" key="5">
    <source>
        <dbReference type="Proteomes" id="UP000092177"/>
    </source>
</evidence>
<reference evidence="4" key="2">
    <citation type="journal article" date="2012" name="Nat. Genet.">
        <title>Lifestyle transitions in plant pathogenic Colletotrichum fungi deciphered by genome and transcriptome analyses.</title>
        <authorList>
            <person name="O'Connell R.J."/>
            <person name="Thon M.R."/>
            <person name="Hacquard S."/>
            <person name="Amyotte S.G."/>
            <person name="Kleemann J."/>
            <person name="Torres M.F."/>
            <person name="Damm U."/>
            <person name="Buiate E.A."/>
            <person name="Epstein L."/>
            <person name="Alkan N."/>
            <person name="Altmueller J."/>
            <person name="Alvarado-Balderrama L."/>
            <person name="Bauser C.A."/>
            <person name="Becker C."/>
            <person name="Birren B.W."/>
            <person name="Chen Z."/>
            <person name="Choi J."/>
            <person name="Crouch J.A."/>
            <person name="Duvick J.P."/>
            <person name="Farman M.A."/>
            <person name="Gan P."/>
            <person name="Heiman D."/>
            <person name="Henrissat B."/>
            <person name="Howard R.J."/>
            <person name="Kabbage M."/>
            <person name="Koch C."/>
            <person name="Kracher B."/>
            <person name="Kubo Y."/>
            <person name="Law A.D."/>
            <person name="Lebrun M.-H."/>
            <person name="Lee Y.-H."/>
            <person name="Miyara I."/>
            <person name="Moore N."/>
            <person name="Neumann U."/>
            <person name="Nordstroem K."/>
            <person name="Panaccione D.G."/>
            <person name="Panstruga R."/>
            <person name="Place M."/>
            <person name="Proctor R.H."/>
            <person name="Prusky D."/>
            <person name="Rech G."/>
            <person name="Reinhardt R."/>
            <person name="Rollins J.A."/>
            <person name="Rounsley S."/>
            <person name="Schardl C.L."/>
            <person name="Schwartz D.C."/>
            <person name="Shenoy N."/>
            <person name="Shirasu K."/>
            <person name="Sikhakolli U.R."/>
            <person name="Stueber K."/>
            <person name="Sukno S.A."/>
            <person name="Sweigard J.A."/>
            <person name="Takano Y."/>
            <person name="Takahara H."/>
            <person name="Trail F."/>
            <person name="van der Does H.C."/>
            <person name="Voll L.M."/>
            <person name="Will I."/>
            <person name="Young S."/>
            <person name="Zeng Q."/>
            <person name="Zhang J."/>
            <person name="Zhou S."/>
            <person name="Dickman M.B."/>
            <person name="Schulze-Lefert P."/>
            <person name="Ver Loren van Themaat E."/>
            <person name="Ma L.-J."/>
            <person name="Vaillancourt L.J."/>
        </authorList>
    </citation>
    <scope>NUCLEOTIDE SEQUENCE [LARGE SCALE GENOMIC DNA]</scope>
    <source>
        <strain evidence="4">IMI 349063</strain>
    </source>
</reference>
<reference evidence="3" key="3">
    <citation type="submission" date="2016-02" db="EMBL/GenBank/DDBJ databases">
        <title>Resequencing and annotation of the Colletotrichum higginsianum genome.</title>
        <authorList>
            <person name="O'Connell R."/>
            <person name="Zambounis A."/>
            <person name="Thon M."/>
            <person name="Dallery J.-F."/>
        </authorList>
    </citation>
    <scope>NUCLEOTIDE SEQUENCE [LARGE SCALE GENOMIC DNA]</scope>
    <source>
        <strain evidence="3">IMI 349063</strain>
    </source>
</reference>
<dbReference type="EMBL" id="LTAN01000011">
    <property type="protein sequence ID" value="OBR02083.1"/>
    <property type="molecule type" value="Genomic_DNA"/>
</dbReference>
<name>H1VV60_COLHI</name>
<keyword evidence="1" id="KW-0732">Signal</keyword>
<organism evidence="2 4">
    <name type="scientific">Colletotrichum higginsianum (strain IMI 349063)</name>
    <name type="common">Crucifer anthracnose fungus</name>
    <dbReference type="NCBI Taxonomy" id="759273"/>
    <lineage>
        <taxon>Eukaryota</taxon>
        <taxon>Fungi</taxon>
        <taxon>Dikarya</taxon>
        <taxon>Ascomycota</taxon>
        <taxon>Pezizomycotina</taxon>
        <taxon>Sordariomycetes</taxon>
        <taxon>Hypocreomycetidae</taxon>
        <taxon>Glomerellales</taxon>
        <taxon>Glomerellaceae</taxon>
        <taxon>Colletotrichum</taxon>
        <taxon>Colletotrichum destructivum species complex</taxon>
    </lineage>
</organism>